<evidence type="ECO:0000256" key="1">
    <source>
        <dbReference type="SAM" id="Phobius"/>
    </source>
</evidence>
<organism evidence="2 3">
    <name type="scientific">Promicromonospora sukumoe</name>
    <dbReference type="NCBI Taxonomy" id="88382"/>
    <lineage>
        <taxon>Bacteria</taxon>
        <taxon>Bacillati</taxon>
        <taxon>Actinomycetota</taxon>
        <taxon>Actinomycetes</taxon>
        <taxon>Micrococcales</taxon>
        <taxon>Promicromonosporaceae</taxon>
        <taxon>Promicromonospora</taxon>
    </lineage>
</organism>
<dbReference type="Proteomes" id="UP000540568">
    <property type="component" value="Unassembled WGS sequence"/>
</dbReference>
<keyword evidence="3" id="KW-1185">Reference proteome</keyword>
<feature type="transmembrane region" description="Helical" evidence="1">
    <location>
        <begin position="7"/>
        <end position="29"/>
    </location>
</feature>
<sequence length="63" mass="6357">MVRALRVTGIVFAVPGLALSILGVASAYSDDPGPWANLGLACVSIAVVCALGAIISDRKDSNT</sequence>
<accession>A0A7W3J4K6</accession>
<feature type="transmembrane region" description="Helical" evidence="1">
    <location>
        <begin position="35"/>
        <end position="55"/>
    </location>
</feature>
<evidence type="ECO:0000313" key="2">
    <source>
        <dbReference type="EMBL" id="MBA8806196.1"/>
    </source>
</evidence>
<evidence type="ECO:0000313" key="3">
    <source>
        <dbReference type="Proteomes" id="UP000540568"/>
    </source>
</evidence>
<name>A0A7W3J4K6_9MICO</name>
<reference evidence="2 3" key="1">
    <citation type="submission" date="2020-07" db="EMBL/GenBank/DDBJ databases">
        <title>Sequencing the genomes of 1000 actinobacteria strains.</title>
        <authorList>
            <person name="Klenk H.-P."/>
        </authorList>
    </citation>
    <scope>NUCLEOTIDE SEQUENCE [LARGE SCALE GENOMIC DNA]</scope>
    <source>
        <strain evidence="2 3">DSM 44121</strain>
    </source>
</reference>
<dbReference type="AlphaFoldDB" id="A0A7W3J4K6"/>
<keyword evidence="1" id="KW-1133">Transmembrane helix</keyword>
<gene>
    <name evidence="2" type="ORF">FHX71_000138</name>
</gene>
<keyword evidence="1" id="KW-0472">Membrane</keyword>
<comment type="caution">
    <text evidence="2">The sequence shown here is derived from an EMBL/GenBank/DDBJ whole genome shotgun (WGS) entry which is preliminary data.</text>
</comment>
<protein>
    <submittedName>
        <fullName evidence="2">Uncharacterized protein</fullName>
    </submittedName>
</protein>
<dbReference type="EMBL" id="JACGWV010000001">
    <property type="protein sequence ID" value="MBA8806196.1"/>
    <property type="molecule type" value="Genomic_DNA"/>
</dbReference>
<keyword evidence="1" id="KW-0812">Transmembrane</keyword>
<proteinExistence type="predicted"/>